<dbReference type="RefSeq" id="WP_011961503.1">
    <property type="nucleotide sequence ID" value="NZ_WFKQ01000005.1"/>
</dbReference>
<dbReference type="InterPro" id="IPR032710">
    <property type="entry name" value="NTF2-like_dom_sf"/>
</dbReference>
<gene>
    <name evidence="2" type="ORF">GB996_07325</name>
</gene>
<dbReference type="Proteomes" id="UP000442109">
    <property type="component" value="Unassembled WGS sequence"/>
</dbReference>
<sequence length="191" mass="21003">MPKELCPCRTVPATVALGTHTDSDAVQAQMSYSECCQPLHQGQAIAATSEALMRSRYSAFVLQLIDYIIDTTVPAQQSLLSRQDISDWAQQTQWAGLQIVQHIAKLGKRHSQVEFKAYYHSLEAGNLALHAHHELSTFVKVTSGNKPAGDAATEQSVWYFLDPTVVMGLSQKQPCLCGSGEKFKRCCGAYL</sequence>
<dbReference type="InterPro" id="IPR004027">
    <property type="entry name" value="SEC_C_motif"/>
</dbReference>
<organism evidence="2 3">
    <name type="scientific">Psychrobacter sanguinis</name>
    <dbReference type="NCBI Taxonomy" id="861445"/>
    <lineage>
        <taxon>Bacteria</taxon>
        <taxon>Pseudomonadati</taxon>
        <taxon>Pseudomonadota</taxon>
        <taxon>Gammaproteobacteria</taxon>
        <taxon>Moraxellales</taxon>
        <taxon>Moraxellaceae</taxon>
        <taxon>Psychrobacter</taxon>
    </lineage>
</organism>
<evidence type="ECO:0000313" key="2">
    <source>
        <dbReference type="EMBL" id="MUG32606.1"/>
    </source>
</evidence>
<dbReference type="InterPro" id="IPR048469">
    <property type="entry name" value="YchJ-like_M"/>
</dbReference>
<dbReference type="OrthoDB" id="21421at2"/>
<reference evidence="2 3" key="1">
    <citation type="journal article" date="2019" name="PLoS ONE">
        <title>Pup mortality in New Zealand sea lions (Phocarctos hookeri) at Enderby Island, Auckland Islands, 2013-18.</title>
        <authorList>
            <person name="Michael S.A."/>
            <person name="Hayman D.T.S."/>
            <person name="Gray R."/>
            <person name="Zhang J."/>
            <person name="Rogers L."/>
            <person name="Roe W.D."/>
        </authorList>
    </citation>
    <scope>NUCLEOTIDE SEQUENCE [LARGE SCALE GENOMIC DNA]</scope>
    <source>
        <strain evidence="2 3">SM868</strain>
    </source>
</reference>
<dbReference type="EMBL" id="WFKQ01000005">
    <property type="protein sequence ID" value="MUG32606.1"/>
    <property type="molecule type" value="Genomic_DNA"/>
</dbReference>
<evidence type="ECO:0000313" key="3">
    <source>
        <dbReference type="Proteomes" id="UP000442109"/>
    </source>
</evidence>
<dbReference type="Gene3D" id="3.10.450.50">
    <property type="match status" value="1"/>
</dbReference>
<dbReference type="PANTHER" id="PTHR33747:SF1">
    <property type="entry name" value="ADENYLATE CYCLASE-ASSOCIATED CAP C-TERMINAL DOMAIN-CONTAINING PROTEIN"/>
    <property type="match status" value="1"/>
</dbReference>
<dbReference type="AlphaFoldDB" id="A0A844M0Y5"/>
<dbReference type="PANTHER" id="PTHR33747">
    <property type="entry name" value="UPF0225 PROTEIN SCO1677"/>
    <property type="match status" value="1"/>
</dbReference>
<name>A0A844M0Y5_9GAMM</name>
<dbReference type="SUPFAM" id="SSF103642">
    <property type="entry name" value="Sec-C motif"/>
    <property type="match status" value="1"/>
</dbReference>
<comment type="caution">
    <text evidence="2">The sequence shown here is derived from an EMBL/GenBank/DDBJ whole genome shotgun (WGS) entry which is preliminary data.</text>
</comment>
<proteinExistence type="predicted"/>
<evidence type="ECO:0000259" key="1">
    <source>
        <dbReference type="Pfam" id="PF17775"/>
    </source>
</evidence>
<accession>A0A844M0Y5</accession>
<dbReference type="SUPFAM" id="SSF54427">
    <property type="entry name" value="NTF2-like"/>
    <property type="match status" value="1"/>
</dbReference>
<dbReference type="Pfam" id="PF17775">
    <property type="entry name" value="YchJ_M-like"/>
    <property type="match status" value="1"/>
</dbReference>
<feature type="domain" description="YchJ-like middle NTF2-like" evidence="1">
    <location>
        <begin position="48"/>
        <end position="141"/>
    </location>
</feature>
<protein>
    <submittedName>
        <fullName evidence="2">YchJ family protein</fullName>
    </submittedName>
</protein>
<dbReference type="Pfam" id="PF02810">
    <property type="entry name" value="SEC-C"/>
    <property type="match status" value="1"/>
</dbReference>
<dbReference type="NCBIfam" id="NF002486">
    <property type="entry name" value="PRK01752.1"/>
    <property type="match status" value="1"/>
</dbReference>
<keyword evidence="3" id="KW-1185">Reference proteome</keyword>